<evidence type="ECO:0000256" key="1">
    <source>
        <dbReference type="SAM" id="MobiDB-lite"/>
    </source>
</evidence>
<dbReference type="EMBL" id="BEYU01000046">
    <property type="protein sequence ID" value="GBG28663.1"/>
    <property type="molecule type" value="Genomic_DNA"/>
</dbReference>
<dbReference type="Pfam" id="PF11957">
    <property type="entry name" value="efThoc1"/>
    <property type="match status" value="1"/>
</dbReference>
<feature type="compositionally biased region" description="Basic and acidic residues" evidence="1">
    <location>
        <begin position="657"/>
        <end position="669"/>
    </location>
</feature>
<feature type="compositionally biased region" description="Basic and acidic residues" evidence="1">
    <location>
        <begin position="24"/>
        <end position="41"/>
    </location>
</feature>
<dbReference type="OrthoDB" id="10257415at2759"/>
<accession>A0A2R5GJ30</accession>
<dbReference type="GO" id="GO:0006406">
    <property type="term" value="P:mRNA export from nucleus"/>
    <property type="evidence" value="ECO:0007669"/>
    <property type="project" value="TreeGrafter"/>
</dbReference>
<gene>
    <name evidence="2" type="ORF">FCC1311_048842</name>
</gene>
<dbReference type="InParanoid" id="A0A2R5GJ30"/>
<feature type="compositionally biased region" description="Basic and acidic residues" evidence="1">
    <location>
        <begin position="633"/>
        <end position="644"/>
    </location>
</feature>
<dbReference type="Proteomes" id="UP000241890">
    <property type="component" value="Unassembled WGS sequence"/>
</dbReference>
<name>A0A2R5GJ30_9STRA</name>
<dbReference type="InterPro" id="IPR021861">
    <property type="entry name" value="THO_THOC1"/>
</dbReference>
<keyword evidence="3" id="KW-1185">Reference proteome</keyword>
<dbReference type="PANTHER" id="PTHR13265">
    <property type="entry name" value="THO COMPLEX SUBUNIT 1"/>
    <property type="match status" value="1"/>
</dbReference>
<evidence type="ECO:0000313" key="2">
    <source>
        <dbReference type="EMBL" id="GBG28663.1"/>
    </source>
</evidence>
<sequence>MDFDNGVAALVAAVEASRGGLQRELQETRQAEEKLAARPEENSGQENEAGATPPQDNAAEILPSAIAPLVKACGALRDALVRDAGVSELEANEEVAAAVNVALRRELQDLGLEGADCLVSAAILLSLGSAYAKPELALLLFEDLFQSVTVQTMGAAWDLLEARIRVLTSKRIMPFGKVTKAKMAMLRIANYLLRRLSASHHTVLCGRVMMFLAYAFPLSERSGVNLLGSYNEDNLTEFEDETSFDESTRAADADPVVSSSTDRQAVNYTLYSRFWELQRFFMTRIDRAGGCARDVKTWTSFAEVANVVLTAFESNPFSQADLDREALAARASKRRRVSADATMDTAAADGDSAAMQLETEEGSEGVIGEEGSSARGFFPTKYLSSSRLLRLQLTDPTLRRNVLCQFSVLLNSLDQIRQGSAAASVPVALQKKLEDKTSGVAVLRARVKDLLRNTPPDGDGFVADLSHVLSRERNWIKWKQAKCPNFERFATSETTSALDEQDEARERAKKARAARAKSKVKANRQLWRSGLAGTWEEKLSESNPTPATDDFIQDMEVAIDPDNCIEEDYHPKNDPTYCWRGFRLLARSRLDALEKIENGKLEELVTHLVKRKQALEQGGDGEDAEISQSVDATAEKDDEKRVGDPMEDGNNETTAVKSDETQDSNHADESAQEQQQQQQQQDDDDDNDDDSDDDGEGDEDEDEENGQDAEEDAGRDSDGAGALKEDAGPEAMDEDDEA</sequence>
<feature type="region of interest" description="Disordered" evidence="1">
    <location>
        <begin position="616"/>
        <end position="738"/>
    </location>
</feature>
<organism evidence="2 3">
    <name type="scientific">Hondaea fermentalgiana</name>
    <dbReference type="NCBI Taxonomy" id="2315210"/>
    <lineage>
        <taxon>Eukaryota</taxon>
        <taxon>Sar</taxon>
        <taxon>Stramenopiles</taxon>
        <taxon>Bigyra</taxon>
        <taxon>Labyrinthulomycetes</taxon>
        <taxon>Thraustochytrida</taxon>
        <taxon>Thraustochytriidae</taxon>
        <taxon>Hondaea</taxon>
    </lineage>
</organism>
<reference evidence="2 3" key="1">
    <citation type="submission" date="2017-12" db="EMBL/GenBank/DDBJ databases">
        <title>Sequencing, de novo assembly and annotation of complete genome of a new Thraustochytrid species, strain FCC1311.</title>
        <authorList>
            <person name="Sedici K."/>
            <person name="Godart F."/>
            <person name="Aiese Cigliano R."/>
            <person name="Sanseverino W."/>
            <person name="Barakat M."/>
            <person name="Ortet P."/>
            <person name="Marechal E."/>
            <person name="Cagnac O."/>
            <person name="Amato A."/>
        </authorList>
    </citation>
    <scope>NUCLEOTIDE SEQUENCE [LARGE SCALE GENOMIC DNA]</scope>
</reference>
<feature type="region of interest" description="Disordered" evidence="1">
    <location>
        <begin position="20"/>
        <end position="56"/>
    </location>
</feature>
<dbReference type="PANTHER" id="PTHR13265:SF0">
    <property type="entry name" value="HPR1"/>
    <property type="match status" value="1"/>
</dbReference>
<evidence type="ECO:0000313" key="3">
    <source>
        <dbReference type="Proteomes" id="UP000241890"/>
    </source>
</evidence>
<proteinExistence type="predicted"/>
<dbReference type="GO" id="GO:0000445">
    <property type="term" value="C:THO complex part of transcription export complex"/>
    <property type="evidence" value="ECO:0007669"/>
    <property type="project" value="TreeGrafter"/>
</dbReference>
<comment type="caution">
    <text evidence="2">The sequence shown here is derived from an EMBL/GenBank/DDBJ whole genome shotgun (WGS) entry which is preliminary data.</text>
</comment>
<dbReference type="AlphaFoldDB" id="A0A2R5GJ30"/>
<feature type="compositionally biased region" description="Basic and acidic residues" evidence="1">
    <location>
        <begin position="712"/>
        <end position="727"/>
    </location>
</feature>
<protein>
    <submittedName>
        <fullName evidence="2">THO complex subunit 1</fullName>
    </submittedName>
</protein>
<feature type="compositionally biased region" description="Acidic residues" evidence="1">
    <location>
        <begin position="681"/>
        <end position="711"/>
    </location>
</feature>